<feature type="compositionally biased region" description="Acidic residues" evidence="1">
    <location>
        <begin position="432"/>
        <end position="442"/>
    </location>
</feature>
<feature type="compositionally biased region" description="Basic and acidic residues" evidence="1">
    <location>
        <begin position="729"/>
        <end position="743"/>
    </location>
</feature>
<proteinExistence type="predicted"/>
<sequence>MGKHGPPEDKEKRLQPKRSGRSASRGREKLVLREKNENAVVLGGEHFSAANIHGELTSFETILINWKLRDVSQIFPPAISPGVLYGDYDEPWARVSLLKPDRPLMEPREWSLAPQGWVAHRMLEDYVKERQGKLDQNHEMIMVREVLPSDIKAVLKVLSTIEENKELKENFVKSLANQANQLNPKPSAEVRDAECRQTTLPTSGRRTSDAVRDSDEETSEEEEDEEEARVIPSIELGVAECQQVPHSRRGKKRKSDGLCEDEDEDEEPTRLILKRRRRSRPIKHAQDGDLYIKPEPENEEPTISSSTSSPESEQEPRPRKNKDRRRQSTMTQIASGRKPRRGDKEPDFKPVKYARRGKANNDRAQRTLTQMVPRMLGLGGGIMSDEDMDEELGGGGLGNGDVTDVGDEQEDDEGYNNAIVAHLALNGIFQPAEEDSEDEDADYQPVDDVQAPLKKMRRTHRRVSGKENFGPATSAEAKFTARKAGKTWFSLLSTPQRRRIREIPPSQSPSESPLSTQSSPEKATRSSLKERSANTNQPHDTPSKRKQVKFREPPKDPDPPLPPRRRFGSVIQDSDEEEENWSEEEEDAAESHIIGAETQAMIREMDEGPSVGAETQAMIDRIDQACANADEDAALFDKELFEELGAIGRAAGSQYVMQELGEQYLGINLRDDLEELGEPNHREDTEVEEGDRGHVQIKEEPLDEEDQCGPGHNPPSTQAGNVSNQWHYSQDREQQLEANDDKLPAQLHRPSPIPPNHDAEVEQVPSTPIEIKDESEDDEDITITPPQQPSLQDRPDLYSHPSTPHSPRDLDGEPIQVPRSPSLYPETQNTNHSHSSKAELQLQNEYKSYSQYRRAPPSSSMHVAYDGFSYQATPNLNPAPRQLPPQSPTHLSQATTVDGTQPSPRQTPRKAIPQTVRITTTTPHKVPNLQSFVSPVRPPPLVIPSSPPSPNARRVGDISSPVLGRNGCLEIIGESMGDFSIPPLPPWEDE</sequence>
<name>A0A6A6EQX0_9PEZI</name>
<feature type="compositionally biased region" description="Polar residues" evidence="1">
    <location>
        <begin position="196"/>
        <end position="205"/>
    </location>
</feature>
<feature type="region of interest" description="Disordered" evidence="1">
    <location>
        <begin position="178"/>
        <end position="411"/>
    </location>
</feature>
<feature type="region of interest" description="Disordered" evidence="1">
    <location>
        <begin position="676"/>
        <end position="963"/>
    </location>
</feature>
<feature type="compositionally biased region" description="Polar residues" evidence="1">
    <location>
        <begin position="714"/>
        <end position="728"/>
    </location>
</feature>
<feature type="region of interest" description="Disordered" evidence="1">
    <location>
        <begin position="1"/>
        <end position="27"/>
    </location>
</feature>
<dbReference type="AlphaFoldDB" id="A0A6A6EQX0"/>
<feature type="compositionally biased region" description="Acidic residues" evidence="1">
    <location>
        <begin position="573"/>
        <end position="588"/>
    </location>
</feature>
<evidence type="ECO:0000313" key="2">
    <source>
        <dbReference type="EMBL" id="KAF2193382.1"/>
    </source>
</evidence>
<protein>
    <submittedName>
        <fullName evidence="2">Uncharacterized protein</fullName>
    </submittedName>
</protein>
<feature type="region of interest" description="Disordered" evidence="1">
    <location>
        <begin position="430"/>
        <end position="591"/>
    </location>
</feature>
<feature type="compositionally biased region" description="Basic residues" evidence="1">
    <location>
        <begin position="272"/>
        <end position="283"/>
    </location>
</feature>
<feature type="compositionally biased region" description="Polar residues" evidence="1">
    <location>
        <begin position="916"/>
        <end position="932"/>
    </location>
</feature>
<feature type="compositionally biased region" description="Basic residues" evidence="1">
    <location>
        <begin position="454"/>
        <end position="463"/>
    </location>
</feature>
<feature type="compositionally biased region" description="Low complexity" evidence="1">
    <location>
        <begin position="301"/>
        <end position="311"/>
    </location>
</feature>
<feature type="compositionally biased region" description="Acidic residues" evidence="1">
    <location>
        <begin position="214"/>
        <end position="227"/>
    </location>
</feature>
<feature type="compositionally biased region" description="Acidic residues" evidence="1">
    <location>
        <begin position="258"/>
        <end position="267"/>
    </location>
</feature>
<dbReference type="Proteomes" id="UP000800200">
    <property type="component" value="Unassembled WGS sequence"/>
</dbReference>
<feature type="compositionally biased region" description="Basic and acidic residues" evidence="1">
    <location>
        <begin position="522"/>
        <end position="532"/>
    </location>
</feature>
<feature type="compositionally biased region" description="Low complexity" evidence="1">
    <location>
        <begin position="503"/>
        <end position="521"/>
    </location>
</feature>
<evidence type="ECO:0000256" key="1">
    <source>
        <dbReference type="SAM" id="MobiDB-lite"/>
    </source>
</evidence>
<evidence type="ECO:0000313" key="3">
    <source>
        <dbReference type="Proteomes" id="UP000800200"/>
    </source>
</evidence>
<feature type="compositionally biased region" description="Polar residues" evidence="1">
    <location>
        <begin position="841"/>
        <end position="861"/>
    </location>
</feature>
<feature type="compositionally biased region" description="Polar residues" evidence="1">
    <location>
        <begin position="888"/>
        <end position="906"/>
    </location>
</feature>
<feature type="compositionally biased region" description="Basic and acidic residues" evidence="1">
    <location>
        <begin position="284"/>
        <end position="296"/>
    </location>
</feature>
<dbReference type="EMBL" id="ML994613">
    <property type="protein sequence ID" value="KAF2193382.1"/>
    <property type="molecule type" value="Genomic_DNA"/>
</dbReference>
<feature type="compositionally biased region" description="Basic and acidic residues" evidence="1">
    <location>
        <begin position="1"/>
        <end position="14"/>
    </location>
</feature>
<feature type="compositionally biased region" description="Basic and acidic residues" evidence="1">
    <location>
        <begin position="678"/>
        <end position="700"/>
    </location>
</feature>
<organism evidence="2 3">
    <name type="scientific">Zopfia rhizophila CBS 207.26</name>
    <dbReference type="NCBI Taxonomy" id="1314779"/>
    <lineage>
        <taxon>Eukaryota</taxon>
        <taxon>Fungi</taxon>
        <taxon>Dikarya</taxon>
        <taxon>Ascomycota</taxon>
        <taxon>Pezizomycotina</taxon>
        <taxon>Dothideomycetes</taxon>
        <taxon>Dothideomycetes incertae sedis</taxon>
        <taxon>Zopfiaceae</taxon>
        <taxon>Zopfia</taxon>
    </lineage>
</organism>
<gene>
    <name evidence="2" type="ORF">K469DRAFT_690979</name>
</gene>
<reference evidence="2" key="1">
    <citation type="journal article" date="2020" name="Stud. Mycol.">
        <title>101 Dothideomycetes genomes: a test case for predicting lifestyles and emergence of pathogens.</title>
        <authorList>
            <person name="Haridas S."/>
            <person name="Albert R."/>
            <person name="Binder M."/>
            <person name="Bloem J."/>
            <person name="Labutti K."/>
            <person name="Salamov A."/>
            <person name="Andreopoulos B."/>
            <person name="Baker S."/>
            <person name="Barry K."/>
            <person name="Bills G."/>
            <person name="Bluhm B."/>
            <person name="Cannon C."/>
            <person name="Castanera R."/>
            <person name="Culley D."/>
            <person name="Daum C."/>
            <person name="Ezra D."/>
            <person name="Gonzalez J."/>
            <person name="Henrissat B."/>
            <person name="Kuo A."/>
            <person name="Liang C."/>
            <person name="Lipzen A."/>
            <person name="Lutzoni F."/>
            <person name="Magnuson J."/>
            <person name="Mondo S."/>
            <person name="Nolan M."/>
            <person name="Ohm R."/>
            <person name="Pangilinan J."/>
            <person name="Park H.-J."/>
            <person name="Ramirez L."/>
            <person name="Alfaro M."/>
            <person name="Sun H."/>
            <person name="Tritt A."/>
            <person name="Yoshinaga Y."/>
            <person name="Zwiers L.-H."/>
            <person name="Turgeon B."/>
            <person name="Goodwin S."/>
            <person name="Spatafora J."/>
            <person name="Crous P."/>
            <person name="Grigoriev I."/>
        </authorList>
    </citation>
    <scope>NUCLEOTIDE SEQUENCE</scope>
    <source>
        <strain evidence="2">CBS 207.26</strain>
    </source>
</reference>
<accession>A0A6A6EQX0</accession>
<keyword evidence="3" id="KW-1185">Reference proteome</keyword>
<feature type="compositionally biased region" description="Basic and acidic residues" evidence="1">
    <location>
        <begin position="549"/>
        <end position="558"/>
    </location>
</feature>
<dbReference type="OrthoDB" id="73788at2759"/>
<feature type="compositionally biased region" description="Pro residues" evidence="1">
    <location>
        <begin position="936"/>
        <end position="950"/>
    </location>
</feature>